<evidence type="ECO:0000313" key="3">
    <source>
        <dbReference type="Proteomes" id="UP000321039"/>
    </source>
</evidence>
<keyword evidence="1" id="KW-0732">Signal</keyword>
<feature type="signal peptide" evidence="1">
    <location>
        <begin position="1"/>
        <end position="23"/>
    </location>
</feature>
<dbReference type="Gene3D" id="2.40.160.20">
    <property type="match status" value="1"/>
</dbReference>
<accession>A0A5C9A6H5</accession>
<sequence>MKTMTRIAVAAALACGVAGQASAYEAGDFIVRLGAATVSPNEDSDNINLPTEPPISLPGISIDNDTQLGITGTWMFADKWGVELLAATPFEHDFKVKGLGIDGGSVTHLPPTLSLQWYPRGGSNGWQPYLGVGLNYTFIYDEEVSGILEGTLGAVLGASRADLKLDDSIGPAAQAGVDIPLGDNFGLNIGVWYIDIGTEATIVTDVGKVKFDVDIDPWVYNVGIAWRF</sequence>
<comment type="caution">
    <text evidence="2">The sequence shown here is derived from an EMBL/GenBank/DDBJ whole genome shotgun (WGS) entry which is preliminary data.</text>
</comment>
<proteinExistence type="predicted"/>
<dbReference type="GO" id="GO:0055085">
    <property type="term" value="P:transmembrane transport"/>
    <property type="evidence" value="ECO:0007669"/>
    <property type="project" value="TreeGrafter"/>
</dbReference>
<dbReference type="SUPFAM" id="SSF56925">
    <property type="entry name" value="OMPA-like"/>
    <property type="match status" value="1"/>
</dbReference>
<dbReference type="PANTHER" id="PTHR36920">
    <property type="match status" value="1"/>
</dbReference>
<dbReference type="GO" id="GO:0019867">
    <property type="term" value="C:outer membrane"/>
    <property type="evidence" value="ECO:0007669"/>
    <property type="project" value="InterPro"/>
</dbReference>
<reference evidence="2 3" key="1">
    <citation type="submission" date="2019-08" db="EMBL/GenBank/DDBJ databases">
        <title>Parahaliea maris sp. nov., isolated from the surface seawater.</title>
        <authorList>
            <person name="Liu Y."/>
        </authorList>
    </citation>
    <scope>NUCLEOTIDE SEQUENCE [LARGE SCALE GENOMIC DNA]</scope>
    <source>
        <strain evidence="2 3">HSLHS9</strain>
    </source>
</reference>
<dbReference type="RefSeq" id="WP_148066807.1">
    <property type="nucleotide sequence ID" value="NZ_VRZA01000001.1"/>
</dbReference>
<feature type="chain" id="PRO_5022928761" evidence="1">
    <location>
        <begin position="24"/>
        <end position="228"/>
    </location>
</feature>
<dbReference type="InterPro" id="IPR005618">
    <property type="entry name" value="OMPW"/>
</dbReference>
<evidence type="ECO:0000313" key="2">
    <source>
        <dbReference type="EMBL" id="TXS96535.1"/>
    </source>
</evidence>
<name>A0A5C9A6H5_9GAMM</name>
<dbReference type="AlphaFoldDB" id="A0A5C9A6H5"/>
<evidence type="ECO:0000256" key="1">
    <source>
        <dbReference type="SAM" id="SignalP"/>
    </source>
</evidence>
<dbReference type="Proteomes" id="UP000321039">
    <property type="component" value="Unassembled WGS sequence"/>
</dbReference>
<dbReference type="Pfam" id="PF03922">
    <property type="entry name" value="OmpW"/>
    <property type="match status" value="1"/>
</dbReference>
<keyword evidence="3" id="KW-1185">Reference proteome</keyword>
<dbReference type="PANTHER" id="PTHR36920:SF1">
    <property type="entry name" value="OUTER MEMBRANE PROTEIN W"/>
    <property type="match status" value="1"/>
</dbReference>
<protein>
    <submittedName>
        <fullName evidence="2">Outer membrane beta-barrel protein</fullName>
    </submittedName>
</protein>
<dbReference type="InterPro" id="IPR011250">
    <property type="entry name" value="OMP/PagP_B-barrel"/>
</dbReference>
<organism evidence="2 3">
    <name type="scientific">Parahaliea maris</name>
    <dbReference type="NCBI Taxonomy" id="2716870"/>
    <lineage>
        <taxon>Bacteria</taxon>
        <taxon>Pseudomonadati</taxon>
        <taxon>Pseudomonadota</taxon>
        <taxon>Gammaproteobacteria</taxon>
        <taxon>Cellvibrionales</taxon>
        <taxon>Halieaceae</taxon>
        <taxon>Parahaliea</taxon>
    </lineage>
</organism>
<dbReference type="EMBL" id="VRZA01000001">
    <property type="protein sequence ID" value="TXS96535.1"/>
    <property type="molecule type" value="Genomic_DNA"/>
</dbReference>
<gene>
    <name evidence="2" type="ORF">FV139_03390</name>
</gene>